<dbReference type="Proteomes" id="UP001596549">
    <property type="component" value="Unassembled WGS sequence"/>
</dbReference>
<comment type="caution">
    <text evidence="1">The sequence shown here is derived from an EMBL/GenBank/DDBJ whole genome shotgun (WGS) entry which is preliminary data.</text>
</comment>
<proteinExistence type="predicted"/>
<dbReference type="InterPro" id="IPR036390">
    <property type="entry name" value="WH_DNA-bd_sf"/>
</dbReference>
<organism evidence="1 2">
    <name type="scientific">Fictibacillus iocasae</name>
    <dbReference type="NCBI Taxonomy" id="2715437"/>
    <lineage>
        <taxon>Bacteria</taxon>
        <taxon>Bacillati</taxon>
        <taxon>Bacillota</taxon>
        <taxon>Bacilli</taxon>
        <taxon>Bacillales</taxon>
        <taxon>Fictibacillaceae</taxon>
        <taxon>Fictibacillus</taxon>
    </lineage>
</organism>
<dbReference type="PROSITE" id="PS51197">
    <property type="entry name" value="HTH_RRF2_2"/>
    <property type="match status" value="1"/>
</dbReference>
<reference evidence="2" key="1">
    <citation type="journal article" date="2019" name="Int. J. Syst. Evol. Microbiol.">
        <title>The Global Catalogue of Microorganisms (GCM) 10K type strain sequencing project: providing services to taxonomists for standard genome sequencing and annotation.</title>
        <authorList>
            <consortium name="The Broad Institute Genomics Platform"/>
            <consortium name="The Broad Institute Genome Sequencing Center for Infectious Disease"/>
            <person name="Wu L."/>
            <person name="Ma J."/>
        </authorList>
    </citation>
    <scope>NUCLEOTIDE SEQUENCE [LARGE SCALE GENOMIC DNA]</scope>
    <source>
        <strain evidence="2">NBRC 106396</strain>
    </source>
</reference>
<gene>
    <name evidence="1" type="ORF">ACFQPF_03725</name>
</gene>
<evidence type="ECO:0000313" key="1">
    <source>
        <dbReference type="EMBL" id="MFC7370779.1"/>
    </source>
</evidence>
<dbReference type="Pfam" id="PF02082">
    <property type="entry name" value="Rrf2"/>
    <property type="match status" value="1"/>
</dbReference>
<keyword evidence="2" id="KW-1185">Reference proteome</keyword>
<dbReference type="Gene3D" id="1.10.10.10">
    <property type="entry name" value="Winged helix-like DNA-binding domain superfamily/Winged helix DNA-binding domain"/>
    <property type="match status" value="1"/>
</dbReference>
<dbReference type="EMBL" id="JBHTCP010000006">
    <property type="protein sequence ID" value="MFC7370779.1"/>
    <property type="molecule type" value="Genomic_DNA"/>
</dbReference>
<dbReference type="RefSeq" id="WP_379746704.1">
    <property type="nucleotide sequence ID" value="NZ_JBHTCP010000006.1"/>
</dbReference>
<dbReference type="InterPro" id="IPR030489">
    <property type="entry name" value="TR_Rrf2-type_CS"/>
</dbReference>
<protein>
    <submittedName>
        <fullName evidence="1">RrF2 family transcriptional regulator</fullName>
    </submittedName>
</protein>
<accession>A0ABW2NRU0</accession>
<dbReference type="InterPro" id="IPR000944">
    <property type="entry name" value="Tscrpt_reg_Rrf2"/>
</dbReference>
<dbReference type="PANTHER" id="PTHR33221:SF15">
    <property type="entry name" value="HTH-TYPE TRANSCRIPTIONAL REGULATOR YWGB-RELATED"/>
    <property type="match status" value="1"/>
</dbReference>
<sequence length="139" mass="15221">MSENRVSSTKWFGLALQSLLVLADFDGIAPSSALAEKLGAKSAFLRKVLSNLVKAGILSAKEGRDGGYFLAKNPDEIALVEVYEAMRTDPYAKGFLDVNKEECFAPGTQTALLHLVEEMESWILRGLSEKTVGDLLRDR</sequence>
<dbReference type="PANTHER" id="PTHR33221">
    <property type="entry name" value="WINGED HELIX-TURN-HELIX TRANSCRIPTIONAL REGULATOR, RRF2 FAMILY"/>
    <property type="match status" value="1"/>
</dbReference>
<dbReference type="InterPro" id="IPR036388">
    <property type="entry name" value="WH-like_DNA-bd_sf"/>
</dbReference>
<dbReference type="SUPFAM" id="SSF46785">
    <property type="entry name" value="Winged helix' DNA-binding domain"/>
    <property type="match status" value="1"/>
</dbReference>
<name>A0ABW2NRU0_9BACL</name>
<evidence type="ECO:0000313" key="2">
    <source>
        <dbReference type="Proteomes" id="UP001596549"/>
    </source>
</evidence>
<dbReference type="PROSITE" id="PS01332">
    <property type="entry name" value="HTH_RRF2_1"/>
    <property type="match status" value="1"/>
</dbReference>